<dbReference type="InterPro" id="IPR015943">
    <property type="entry name" value="WD40/YVTN_repeat-like_dom_sf"/>
</dbReference>
<proteinExistence type="predicted"/>
<dbReference type="PROSITE" id="PS00678">
    <property type="entry name" value="WD_REPEATS_1"/>
    <property type="match status" value="1"/>
</dbReference>
<dbReference type="SMART" id="SM00320">
    <property type="entry name" value="WD40"/>
    <property type="match status" value="7"/>
</dbReference>
<dbReference type="InterPro" id="IPR019775">
    <property type="entry name" value="WD40_repeat_CS"/>
</dbReference>
<protein>
    <submittedName>
        <fullName evidence="5">WD repeat protein iqw1</fullName>
    </submittedName>
</protein>
<dbReference type="GO" id="GO:0045717">
    <property type="term" value="P:negative regulation of fatty acid biosynthetic process"/>
    <property type="evidence" value="ECO:0007669"/>
    <property type="project" value="TreeGrafter"/>
</dbReference>
<evidence type="ECO:0000313" key="5">
    <source>
        <dbReference type="EMBL" id="OLY84463.1"/>
    </source>
</evidence>
<dbReference type="GO" id="GO:0080008">
    <property type="term" value="C:Cul4-RING E3 ubiquitin ligase complex"/>
    <property type="evidence" value="ECO:0007669"/>
    <property type="project" value="TreeGrafter"/>
</dbReference>
<reference evidence="5 6" key="1">
    <citation type="journal article" date="2016" name="Mol. Biol. Evol.">
        <title>Genome-Wide Survey of Gut Fungi (Harpellales) Reveals the First Horizontally Transferred Ubiquitin Gene from a Mosquito Host.</title>
        <authorList>
            <person name="Wang Y."/>
            <person name="White M.M."/>
            <person name="Kvist S."/>
            <person name="Moncalvo J.M."/>
        </authorList>
    </citation>
    <scope>NUCLEOTIDE SEQUENCE [LARGE SCALE GENOMIC DNA]</scope>
    <source>
        <strain evidence="5 6">ALG-7-W6</strain>
    </source>
</reference>
<gene>
    <name evidence="5" type="ORF">AYI68_g1374</name>
</gene>
<evidence type="ECO:0000313" key="6">
    <source>
        <dbReference type="Proteomes" id="UP000187455"/>
    </source>
</evidence>
<evidence type="ECO:0000256" key="4">
    <source>
        <dbReference type="SAM" id="Phobius"/>
    </source>
</evidence>
<accession>A0A1R0H5R6</accession>
<feature type="transmembrane region" description="Helical" evidence="4">
    <location>
        <begin position="91"/>
        <end position="111"/>
    </location>
</feature>
<sequence>MNRAIRFNRIIPDLSSFCSGSDLSKFATTSSDFTKRLKLYKNLGGHRGCVNSLCWSKDGSFLLSGSDDGKVIIWDVQNDYKIICILSTGNYFYLSIFSAFVLFYFKLQFYYKTGHIANIFCVNLVDEPDDPKIVTGGYDEKVKVFNFNRILNLVKTSKSSKAPITIHWNKCIERDYSCFENSVKHICPVPQAPHIFLTCCQDGTVREFDSRLPHSCNSRNSLFGAYKMCPYNLLVDYSSYSIDLYSISINKFYPHYFAIAGSSDSIYLHDRRMIFPSSRLESSKKSSCVARFSPDSLSVFQSSSICDSIFERFQSSSISSSSENIPSSLRNDLADNFPSSPSMNDWEIERVILDQQEVYSNDFFRSENFSDSSYSSFFGDGFANSDSSRPSSASTSPYQNDNSDTYVTCVKFANSNGYELLGSWGSDNIYLFDIRNSKRVDLESDSLSSPLRKHSFYGNCQPEIHKNTFKNCNYSQSSDSSANPSIPTKKIKRDIYIDNQKSSFGISNTPNLQKTSGPAPQTIKKNVDGLNHTYMKMLVDEASKAYGLKNYPLAIQSLSTAILQNRSDIQTSGVYCDPENFCSNCKSNLKSTSSILLSNLVACYLSESDKVWSTLLPYIFSQFKFQSKSAFFYSISPTNNYNSAENLAIYSKSKQCLQSFLESIGSYLSLSLSNSTRGYGLNSCNIKLIINCLTLIISSILYKLMKVYFEIYDLFELDHNNLPSVNLMRESEVGGASCKIHLVFKEIEELFTEFSNKYLQLDPSHSFYQNHGFIYSTLNCFNVHITALFGDLKNNLSVSDSYGGSDYGLKISFDKLSNMLDKFLSHDFQGDIKHIFHNTDQDPNNNKLEFVDLISKLPQWEVDISNKPDCDSNSLSSKSICFDDLSEAPQVNGLTFNHISLTASSQKNKRKTINSIQDDDSSSNSWSDVLDTEDCDFFDFEEQEVKTQSSCESDVEKINSIGQFKGACNVNTLKDVNFYGYGDKYVVSGSDDGNLFIWEKETQNLVSILKGDSEIVNVVEPGPGMTTLAVSGIDNTISIFNPAANPFKKYYKRYIDLCDNKKSLWNRFMDINFDLYVKHYGKILVNSGNCPSINDTKEHFVLESKSFAQTLKSDTFIDLLKGQTSLHESSGCKPPSPIPKNRGIQIKSFDDSIHQNDDAAEGMERTSRWFVYPEEVFSELEFPVSSNNEIRNSKGIVASNEIESLNAHSSRMISRRIYQSLFDE</sequence>
<dbReference type="InterPro" id="IPR036322">
    <property type="entry name" value="WD40_repeat_dom_sf"/>
</dbReference>
<dbReference type="AlphaFoldDB" id="A0A1R0H5R6"/>
<keyword evidence="2" id="KW-0677">Repeat</keyword>
<dbReference type="InterPro" id="IPR045151">
    <property type="entry name" value="DCAF8"/>
</dbReference>
<dbReference type="Gene3D" id="2.130.10.10">
    <property type="entry name" value="YVTN repeat-like/Quinoprotein amine dehydrogenase"/>
    <property type="match status" value="3"/>
</dbReference>
<keyword evidence="4" id="KW-0472">Membrane</keyword>
<dbReference type="OrthoDB" id="4869960at2759"/>
<keyword evidence="1 3" id="KW-0853">WD repeat</keyword>
<dbReference type="Proteomes" id="UP000187455">
    <property type="component" value="Unassembled WGS sequence"/>
</dbReference>
<name>A0A1R0H5R6_9FUNG</name>
<evidence type="ECO:0000256" key="1">
    <source>
        <dbReference type="ARBA" id="ARBA00022574"/>
    </source>
</evidence>
<feature type="repeat" description="WD" evidence="3">
    <location>
        <begin position="43"/>
        <end position="78"/>
    </location>
</feature>
<dbReference type="Pfam" id="PF00400">
    <property type="entry name" value="WD40"/>
    <property type="match status" value="2"/>
</dbReference>
<evidence type="ECO:0000256" key="2">
    <source>
        <dbReference type="ARBA" id="ARBA00022737"/>
    </source>
</evidence>
<keyword evidence="6" id="KW-1185">Reference proteome</keyword>
<dbReference type="SUPFAM" id="SSF50978">
    <property type="entry name" value="WD40 repeat-like"/>
    <property type="match status" value="1"/>
</dbReference>
<evidence type="ECO:0000256" key="3">
    <source>
        <dbReference type="PROSITE-ProRule" id="PRU00221"/>
    </source>
</evidence>
<dbReference type="STRING" id="133383.A0A1R0H5R6"/>
<comment type="caution">
    <text evidence="5">The sequence shown here is derived from an EMBL/GenBank/DDBJ whole genome shotgun (WGS) entry which is preliminary data.</text>
</comment>
<dbReference type="EMBL" id="LSSL01000486">
    <property type="protein sequence ID" value="OLY84463.1"/>
    <property type="molecule type" value="Genomic_DNA"/>
</dbReference>
<dbReference type="InterPro" id="IPR001680">
    <property type="entry name" value="WD40_rpt"/>
</dbReference>
<organism evidence="5 6">
    <name type="scientific">Smittium mucronatum</name>
    <dbReference type="NCBI Taxonomy" id="133383"/>
    <lineage>
        <taxon>Eukaryota</taxon>
        <taxon>Fungi</taxon>
        <taxon>Fungi incertae sedis</taxon>
        <taxon>Zoopagomycota</taxon>
        <taxon>Kickxellomycotina</taxon>
        <taxon>Harpellomycetes</taxon>
        <taxon>Harpellales</taxon>
        <taxon>Legeriomycetaceae</taxon>
        <taxon>Smittium</taxon>
    </lineage>
</organism>
<keyword evidence="4" id="KW-1133">Transmembrane helix</keyword>
<keyword evidence="4" id="KW-0812">Transmembrane</keyword>
<dbReference type="PANTHER" id="PTHR15574">
    <property type="entry name" value="WD REPEAT DOMAIN-CONTAINING FAMILY"/>
    <property type="match status" value="1"/>
</dbReference>
<dbReference type="PROSITE" id="PS50294">
    <property type="entry name" value="WD_REPEATS_REGION"/>
    <property type="match status" value="1"/>
</dbReference>
<dbReference type="GO" id="GO:0005737">
    <property type="term" value="C:cytoplasm"/>
    <property type="evidence" value="ECO:0007669"/>
    <property type="project" value="TreeGrafter"/>
</dbReference>
<dbReference type="PROSITE" id="PS50082">
    <property type="entry name" value="WD_REPEATS_2"/>
    <property type="match status" value="1"/>
</dbReference>
<dbReference type="PANTHER" id="PTHR15574:SF40">
    <property type="entry name" value="WD AND TETRATRICOPEPTIDE REPEATS PROTEIN 1"/>
    <property type="match status" value="1"/>
</dbReference>